<evidence type="ECO:0000313" key="2">
    <source>
        <dbReference type="EMBL" id="ROT62794.1"/>
    </source>
</evidence>
<proteinExistence type="predicted"/>
<feature type="chain" id="PRO_5019452617" evidence="1">
    <location>
        <begin position="23"/>
        <end position="409"/>
    </location>
</feature>
<reference evidence="2 3" key="1">
    <citation type="submission" date="2018-04" db="EMBL/GenBank/DDBJ databases">
        <authorList>
            <person name="Zhang X."/>
            <person name="Yuan J."/>
            <person name="Li F."/>
            <person name="Xiang J."/>
        </authorList>
    </citation>
    <scope>NUCLEOTIDE SEQUENCE [LARGE SCALE GENOMIC DNA]</scope>
    <source>
        <tissue evidence="2">Muscle</tissue>
    </source>
</reference>
<reference evidence="2 3" key="2">
    <citation type="submission" date="2019-01" db="EMBL/GenBank/DDBJ databases">
        <title>The decoding of complex shrimp genome reveals the adaptation for benthos swimmer, frequently molting mechanism and breeding impact on genome.</title>
        <authorList>
            <person name="Sun Y."/>
            <person name="Gao Y."/>
            <person name="Yu Y."/>
        </authorList>
    </citation>
    <scope>NUCLEOTIDE SEQUENCE [LARGE SCALE GENOMIC DNA]</scope>
    <source>
        <tissue evidence="2">Muscle</tissue>
    </source>
</reference>
<dbReference type="Proteomes" id="UP000283509">
    <property type="component" value="Unassembled WGS sequence"/>
</dbReference>
<comment type="caution">
    <text evidence="2">The sequence shown here is derived from an EMBL/GenBank/DDBJ whole genome shotgun (WGS) entry which is preliminary data.</text>
</comment>
<keyword evidence="1" id="KW-0732">Signal</keyword>
<keyword evidence="3" id="KW-1185">Reference proteome</keyword>
<protein>
    <submittedName>
        <fullName evidence="2">Uncharacterized protein</fullName>
    </submittedName>
</protein>
<name>A0A423SF26_PENVA</name>
<evidence type="ECO:0000256" key="1">
    <source>
        <dbReference type="SAM" id="SignalP"/>
    </source>
</evidence>
<accession>A0A423SF26</accession>
<evidence type="ECO:0000313" key="3">
    <source>
        <dbReference type="Proteomes" id="UP000283509"/>
    </source>
</evidence>
<dbReference type="EMBL" id="QCYY01003550">
    <property type="protein sequence ID" value="ROT62794.1"/>
    <property type="molecule type" value="Genomic_DNA"/>
</dbReference>
<feature type="signal peptide" evidence="1">
    <location>
        <begin position="1"/>
        <end position="22"/>
    </location>
</feature>
<organism evidence="2 3">
    <name type="scientific">Penaeus vannamei</name>
    <name type="common">Whiteleg shrimp</name>
    <name type="synonym">Litopenaeus vannamei</name>
    <dbReference type="NCBI Taxonomy" id="6689"/>
    <lineage>
        <taxon>Eukaryota</taxon>
        <taxon>Metazoa</taxon>
        <taxon>Ecdysozoa</taxon>
        <taxon>Arthropoda</taxon>
        <taxon>Crustacea</taxon>
        <taxon>Multicrustacea</taxon>
        <taxon>Malacostraca</taxon>
        <taxon>Eumalacostraca</taxon>
        <taxon>Eucarida</taxon>
        <taxon>Decapoda</taxon>
        <taxon>Dendrobranchiata</taxon>
        <taxon>Penaeoidea</taxon>
        <taxon>Penaeidae</taxon>
        <taxon>Penaeus</taxon>
    </lineage>
</organism>
<gene>
    <name evidence="2" type="ORF">C7M84_019338</name>
</gene>
<dbReference type="AlphaFoldDB" id="A0A423SF26"/>
<sequence>MCRALRFVLLVSRCLLPAFGSASRSPSALLPIALLPLRLPPRLPMPPCTLSPPRSPCLLPSFLRSPSALLCSLFRLVSLPPSKLFCFPLPPRLPASFRAPLLSLRLVSPCLLPSSSCCFPSVSSPCLLSEALPLLSLLPPRLALPAPSKLRLVSPLPLPASSALPFRHSSALPAFQAPLVFLPSFPSLRLSPCSFQAAAFVSPASLPQPPPPSHCLFLQAPLSSLPCLPFLSLFLPFLFRLSSPCSFSSILPILFPPRLPAFPSVRSSCFSLSASVSPAPFRVRIVPSLRYQALLLSPSVSSPLPRFGAPLMLSPSPASPCLLPRSCCSAFPFRLVSLPPSALLCFPLPPLPCLLQAPQSSPCLLPALLCFFPFRLALLRLLTPSALLCFPLPLSPACSLPSAEARRFS</sequence>